<dbReference type="OrthoDB" id="1896642at2759"/>
<keyword evidence="6" id="KW-0175">Coiled coil</keyword>
<protein>
    <submittedName>
        <fullName evidence="10">Agamous-like MADS-box protein AGL62</fullName>
    </submittedName>
</protein>
<keyword evidence="9" id="KW-1185">Reference proteome</keyword>
<dbReference type="PRINTS" id="PR00404">
    <property type="entry name" value="MADSDOMAIN"/>
</dbReference>
<dbReference type="Gene3D" id="3.40.1810.10">
    <property type="entry name" value="Transcription factor, MADS-box"/>
    <property type="match status" value="1"/>
</dbReference>
<dbReference type="GO" id="GO:0000978">
    <property type="term" value="F:RNA polymerase II cis-regulatory region sequence-specific DNA binding"/>
    <property type="evidence" value="ECO:0007669"/>
    <property type="project" value="TreeGrafter"/>
</dbReference>
<dbReference type="Pfam" id="PF00319">
    <property type="entry name" value="SRF-TF"/>
    <property type="match status" value="1"/>
</dbReference>
<proteinExistence type="predicted"/>
<organism evidence="9 10">
    <name type="scientific">Coffea arabica</name>
    <name type="common">Arabian coffee</name>
    <dbReference type="NCBI Taxonomy" id="13443"/>
    <lineage>
        <taxon>Eukaryota</taxon>
        <taxon>Viridiplantae</taxon>
        <taxon>Streptophyta</taxon>
        <taxon>Embryophyta</taxon>
        <taxon>Tracheophyta</taxon>
        <taxon>Spermatophyta</taxon>
        <taxon>Magnoliopsida</taxon>
        <taxon>eudicotyledons</taxon>
        <taxon>Gunneridae</taxon>
        <taxon>Pentapetalae</taxon>
        <taxon>asterids</taxon>
        <taxon>lamiids</taxon>
        <taxon>Gentianales</taxon>
        <taxon>Rubiaceae</taxon>
        <taxon>Ixoroideae</taxon>
        <taxon>Gardenieae complex</taxon>
        <taxon>Bertiereae - Coffeeae clade</taxon>
        <taxon>Coffeeae</taxon>
        <taxon>Coffea</taxon>
    </lineage>
</organism>
<evidence type="ECO:0000256" key="5">
    <source>
        <dbReference type="ARBA" id="ARBA00023242"/>
    </source>
</evidence>
<gene>
    <name evidence="10" type="primary">LOC113723113</name>
</gene>
<reference evidence="10" key="2">
    <citation type="submission" date="2025-08" db="UniProtKB">
        <authorList>
            <consortium name="RefSeq"/>
        </authorList>
    </citation>
    <scope>IDENTIFICATION</scope>
    <source>
        <tissue evidence="10">Leaves</tissue>
    </source>
</reference>
<dbReference type="GO" id="GO:0000981">
    <property type="term" value="F:DNA-binding transcription factor activity, RNA polymerase II-specific"/>
    <property type="evidence" value="ECO:0007669"/>
    <property type="project" value="TreeGrafter"/>
</dbReference>
<evidence type="ECO:0000256" key="3">
    <source>
        <dbReference type="ARBA" id="ARBA00023125"/>
    </source>
</evidence>
<evidence type="ECO:0000256" key="2">
    <source>
        <dbReference type="ARBA" id="ARBA00023015"/>
    </source>
</evidence>
<dbReference type="Proteomes" id="UP001652660">
    <property type="component" value="Chromosome 7e"/>
</dbReference>
<dbReference type="GeneID" id="113723113"/>
<dbReference type="SMART" id="SM00432">
    <property type="entry name" value="MADS"/>
    <property type="match status" value="1"/>
</dbReference>
<comment type="subcellular location">
    <subcellularLocation>
        <location evidence="1">Nucleus</location>
    </subcellularLocation>
</comment>
<dbReference type="PROSITE" id="PS50066">
    <property type="entry name" value="MADS_BOX_2"/>
    <property type="match status" value="1"/>
</dbReference>
<dbReference type="SUPFAM" id="SSF55455">
    <property type="entry name" value="SRF-like"/>
    <property type="match status" value="1"/>
</dbReference>
<evidence type="ECO:0000256" key="6">
    <source>
        <dbReference type="SAM" id="Coils"/>
    </source>
</evidence>
<dbReference type="GO" id="GO:0005634">
    <property type="term" value="C:nucleus"/>
    <property type="evidence" value="ECO:0007669"/>
    <property type="project" value="UniProtKB-SubCell"/>
</dbReference>
<dbReference type="InterPro" id="IPR036879">
    <property type="entry name" value="TF_MADSbox_sf"/>
</dbReference>
<feature type="region of interest" description="Disordered" evidence="7">
    <location>
        <begin position="84"/>
        <end position="108"/>
    </location>
</feature>
<evidence type="ECO:0000313" key="10">
    <source>
        <dbReference type="RefSeq" id="XP_027102172.1"/>
    </source>
</evidence>
<keyword evidence="5" id="KW-0539">Nucleus</keyword>
<evidence type="ECO:0000259" key="8">
    <source>
        <dbReference type="PROSITE" id="PS50066"/>
    </source>
</evidence>
<keyword evidence="4" id="KW-0804">Transcription</keyword>
<dbReference type="GO" id="GO:0046983">
    <property type="term" value="F:protein dimerization activity"/>
    <property type="evidence" value="ECO:0007669"/>
    <property type="project" value="InterPro"/>
</dbReference>
<sequence>MEATVKRKGGSGRKKIEIKKIENKSYLQATFSKRRTSLFRKAAELSATCGVDVAVIVQSPGGNVFAAGGRSSVTTIVDRYLAATSSTPNNADQFPQADGGGQERDQDEEQYAQILKEIEAEKIKEKSLMESQGGEGFWWERGFDDLDVNELEEHIAAMETLRKNVSAKAEEKAKANNIAAS</sequence>
<accession>A0A6P6VJQ8</accession>
<keyword evidence="2" id="KW-0805">Transcription regulation</keyword>
<dbReference type="InterPro" id="IPR002100">
    <property type="entry name" value="TF_MADSbox"/>
</dbReference>
<reference evidence="9" key="1">
    <citation type="journal article" date="2025" name="Foods">
        <title>Unveiling the Microbial Signatures of Arabica Coffee Cherries: Insights into Ripeness Specific Diversity, Functional Traits, and Implications for Quality and Safety.</title>
        <authorList>
            <consortium name="RefSeq"/>
            <person name="Tenea G.N."/>
            <person name="Cifuentes V."/>
            <person name="Reyes P."/>
            <person name="Cevallos-Vallejos M."/>
        </authorList>
    </citation>
    <scope>NUCLEOTIDE SEQUENCE [LARGE SCALE GENOMIC DNA]</scope>
</reference>
<keyword evidence="3" id="KW-0238">DNA-binding</keyword>
<dbReference type="RefSeq" id="XP_027102172.1">
    <property type="nucleotide sequence ID" value="XM_027246371.1"/>
</dbReference>
<feature type="coiled-coil region" evidence="6">
    <location>
        <begin position="148"/>
        <end position="178"/>
    </location>
</feature>
<name>A0A6P6VJQ8_COFAR</name>
<evidence type="ECO:0000256" key="7">
    <source>
        <dbReference type="SAM" id="MobiDB-lite"/>
    </source>
</evidence>
<dbReference type="PANTHER" id="PTHR11945">
    <property type="entry name" value="MADS BOX PROTEIN"/>
    <property type="match status" value="1"/>
</dbReference>
<evidence type="ECO:0000313" key="9">
    <source>
        <dbReference type="Proteomes" id="UP001652660"/>
    </source>
</evidence>
<dbReference type="AlphaFoldDB" id="A0A6P6VJQ8"/>
<evidence type="ECO:0000256" key="1">
    <source>
        <dbReference type="ARBA" id="ARBA00004123"/>
    </source>
</evidence>
<feature type="domain" description="MADS-box" evidence="8">
    <location>
        <begin position="11"/>
        <end position="71"/>
    </location>
</feature>
<feature type="compositionally biased region" description="Polar residues" evidence="7">
    <location>
        <begin position="84"/>
        <end position="93"/>
    </location>
</feature>
<dbReference type="PANTHER" id="PTHR11945:SF629">
    <property type="entry name" value="OS02G0164450 PROTEIN"/>
    <property type="match status" value="1"/>
</dbReference>
<evidence type="ECO:0000256" key="4">
    <source>
        <dbReference type="ARBA" id="ARBA00023163"/>
    </source>
</evidence>